<evidence type="ECO:0000313" key="3">
    <source>
        <dbReference type="Proteomes" id="UP000756346"/>
    </source>
</evidence>
<dbReference type="AlphaFoldDB" id="A0A9P8Y2P2"/>
<feature type="compositionally biased region" description="Polar residues" evidence="1">
    <location>
        <begin position="387"/>
        <end position="403"/>
    </location>
</feature>
<evidence type="ECO:0000313" key="2">
    <source>
        <dbReference type="EMBL" id="KAH7028006.1"/>
    </source>
</evidence>
<feature type="compositionally biased region" description="Acidic residues" evidence="1">
    <location>
        <begin position="502"/>
        <end position="512"/>
    </location>
</feature>
<evidence type="ECO:0000256" key="1">
    <source>
        <dbReference type="SAM" id="MobiDB-lite"/>
    </source>
</evidence>
<dbReference type="OrthoDB" id="3946749at2759"/>
<feature type="region of interest" description="Disordered" evidence="1">
    <location>
        <begin position="358"/>
        <end position="547"/>
    </location>
</feature>
<feature type="compositionally biased region" description="Acidic residues" evidence="1">
    <location>
        <begin position="617"/>
        <end position="633"/>
    </location>
</feature>
<feature type="compositionally biased region" description="Basic and acidic residues" evidence="1">
    <location>
        <begin position="682"/>
        <end position="694"/>
    </location>
</feature>
<feature type="compositionally biased region" description="Polar residues" evidence="1">
    <location>
        <begin position="108"/>
        <end position="130"/>
    </location>
</feature>
<name>A0A9P8Y2P2_9PEZI</name>
<dbReference type="RefSeq" id="XP_046010805.1">
    <property type="nucleotide sequence ID" value="XM_046154592.1"/>
</dbReference>
<sequence>MASTVTATPPASPRKLFKPSSRTKAPTPVKSAASTVRSESSPPPLPRSSAPAFATLPSNNSFHLPAAQEQEHGNKLPADSTKSHPVPATPKRSFSTRTGSPVFRRKTSTASTTFSGYRSPSAASDYTTRSLRAGGEGDRGDPRSIAGDDDHDHDEQRHEAPGKVEHSAKRDLPFDSSSSPEKPGPPPTTTPLTPTQIFKARARRSAKPPQEPQVEEEGQQGEKEEESPSRAPKERERVSEAEPAAENLPTAEEREPTTEDQPAGEDRHTNEDQLPAEDRSTPEAHQTEEDHLTEENQQISEDESPSENDKEILSLEPAEDQDAGIDSLSSRVFGNLTSGASTIAEVFHSPTDLIKYFTDNGHPEMSDFVSALQGEEAPAEKRDGEKNQPTQNQSNAEGTTSAPRTKPIRRPGIMKPGKQEDGTQFFDNMGRPARIERSVDIPLQRGERKTVEHAPPPPGMEKKPEASSQDENKAELDQLPQIKDLASPDDLASTEHLRSTDELEDPPEEYLDPEVHSPRSSANVTPIPRIGRISPIQKPEGGTTMKLPDLASGLEGYAVDDVGNVVNEKGKVLGYVTGDLPSMVGKKIAQGGKIYDDNGEVLGHVTENFTLAGMDGQNEDEDDEDEDSEDDLTDALNGLRVDHDGNILDKKGNIVGRLNQRPAPSSRKRQEQNQEQPSSQAKDTEPGKEPDGRNKNKGRSPAVPADICLDVKSTYDGIQIIIKIPTMFDKPPQTITIT</sequence>
<reference evidence="2" key="1">
    <citation type="journal article" date="2021" name="Nat. Commun.">
        <title>Genetic determinants of endophytism in the Arabidopsis root mycobiome.</title>
        <authorList>
            <person name="Mesny F."/>
            <person name="Miyauchi S."/>
            <person name="Thiergart T."/>
            <person name="Pickel B."/>
            <person name="Atanasova L."/>
            <person name="Karlsson M."/>
            <person name="Huettel B."/>
            <person name="Barry K.W."/>
            <person name="Haridas S."/>
            <person name="Chen C."/>
            <person name="Bauer D."/>
            <person name="Andreopoulos W."/>
            <person name="Pangilinan J."/>
            <person name="LaButti K."/>
            <person name="Riley R."/>
            <person name="Lipzen A."/>
            <person name="Clum A."/>
            <person name="Drula E."/>
            <person name="Henrissat B."/>
            <person name="Kohler A."/>
            <person name="Grigoriev I.V."/>
            <person name="Martin F.M."/>
            <person name="Hacquard S."/>
        </authorList>
    </citation>
    <scope>NUCLEOTIDE SEQUENCE</scope>
    <source>
        <strain evidence="2">MPI-CAGE-CH-0230</strain>
    </source>
</reference>
<dbReference type="Pfam" id="PF12396">
    <property type="entry name" value="DUF3659"/>
    <property type="match status" value="1"/>
</dbReference>
<feature type="compositionally biased region" description="Basic and acidic residues" evidence="1">
    <location>
        <begin position="433"/>
        <end position="452"/>
    </location>
</feature>
<proteinExistence type="predicted"/>
<gene>
    <name evidence="2" type="ORF">B0I36DRAFT_328431</name>
</gene>
<dbReference type="PANTHER" id="PTHR39461:SF1">
    <property type="entry name" value="LEA DOMAIN PROTEIN (AFU_ORTHOLOGUE AFUA_8G04920)"/>
    <property type="match status" value="1"/>
</dbReference>
<comment type="caution">
    <text evidence="2">The sequence shown here is derived from an EMBL/GenBank/DDBJ whole genome shotgun (WGS) entry which is preliminary data.</text>
</comment>
<feature type="compositionally biased region" description="Basic and acidic residues" evidence="1">
    <location>
        <begin position="264"/>
        <end position="294"/>
    </location>
</feature>
<feature type="region of interest" description="Disordered" evidence="1">
    <location>
        <begin position="1"/>
        <end position="326"/>
    </location>
</feature>
<feature type="region of interest" description="Disordered" evidence="1">
    <location>
        <begin position="609"/>
        <end position="708"/>
    </location>
</feature>
<accession>A0A9P8Y2P2</accession>
<dbReference type="EMBL" id="JAGTJQ010000007">
    <property type="protein sequence ID" value="KAH7028006.1"/>
    <property type="molecule type" value="Genomic_DNA"/>
</dbReference>
<feature type="non-terminal residue" evidence="2">
    <location>
        <position position="1"/>
    </location>
</feature>
<dbReference type="PANTHER" id="PTHR39461">
    <property type="entry name" value="LEA DOMAIN PROTEIN (AFU_ORTHOLOGUE AFUA_8G04920)"/>
    <property type="match status" value="1"/>
</dbReference>
<evidence type="ECO:0008006" key="4">
    <source>
        <dbReference type="Google" id="ProtNLM"/>
    </source>
</evidence>
<feature type="compositionally biased region" description="Basic and acidic residues" evidence="1">
    <location>
        <begin position="135"/>
        <end position="173"/>
    </location>
</feature>
<organism evidence="2 3">
    <name type="scientific">Microdochium trichocladiopsis</name>
    <dbReference type="NCBI Taxonomy" id="1682393"/>
    <lineage>
        <taxon>Eukaryota</taxon>
        <taxon>Fungi</taxon>
        <taxon>Dikarya</taxon>
        <taxon>Ascomycota</taxon>
        <taxon>Pezizomycotina</taxon>
        <taxon>Sordariomycetes</taxon>
        <taxon>Xylariomycetidae</taxon>
        <taxon>Xylariales</taxon>
        <taxon>Microdochiaceae</taxon>
        <taxon>Microdochium</taxon>
    </lineage>
</organism>
<keyword evidence="3" id="KW-1185">Reference proteome</keyword>
<feature type="compositionally biased region" description="Basic and acidic residues" evidence="1">
    <location>
        <begin position="460"/>
        <end position="476"/>
    </location>
</feature>
<dbReference type="InterPro" id="IPR022124">
    <property type="entry name" value="DUF3659"/>
</dbReference>
<feature type="compositionally biased region" description="Basic and acidic residues" evidence="1">
    <location>
        <begin position="220"/>
        <end position="240"/>
    </location>
</feature>
<dbReference type="Proteomes" id="UP000756346">
    <property type="component" value="Unassembled WGS sequence"/>
</dbReference>
<protein>
    <recommendedName>
        <fullName evidence="4">LEA domain protein</fullName>
    </recommendedName>
</protein>
<feature type="compositionally biased region" description="Basic and acidic residues" evidence="1">
    <location>
        <begin position="640"/>
        <end position="652"/>
    </location>
</feature>
<dbReference type="GeneID" id="70184138"/>